<comment type="caution">
    <text evidence="1">The sequence shown here is derived from an EMBL/GenBank/DDBJ whole genome shotgun (WGS) entry which is preliminary data.</text>
</comment>
<dbReference type="AlphaFoldDB" id="A0A9N9CWF1"/>
<name>A0A9N9CWF1_9GLOM</name>
<dbReference type="CDD" id="cd00303">
    <property type="entry name" value="retropepsin_like"/>
    <property type="match status" value="1"/>
</dbReference>
<dbReference type="Gene3D" id="2.40.70.10">
    <property type="entry name" value="Acid Proteases"/>
    <property type="match status" value="1"/>
</dbReference>
<evidence type="ECO:0000313" key="1">
    <source>
        <dbReference type="EMBL" id="CAG8618214.1"/>
    </source>
</evidence>
<protein>
    <submittedName>
        <fullName evidence="1">4450_t:CDS:1</fullName>
    </submittedName>
</protein>
<sequence length="309" mass="36101">MINIGAIGCIITKSFLDSVHKDIEESINVQIISVIGARTAPLEKMLKVGVKIGKFEIKENMIVTESFGYNILLGNNWITIQAKIDPKVFTPIDFVEEKYDELELEEIYENPQYYLNVSFNNNMTTINSQQYLTEFLKFSKLELLKTNKYWKGLERCLSVSINKAQIKANDKLIEISKGKETPIRKLTKDQQQQLQQLLEENKDLFANEKSELTQTNISQYEIITENMHPIKRRPYTTSLKEKEWIASEIEEMLEQEVIRPSNSPCYEVKYRKEKYHENADALSWINPYDFDPIQENTSSSPNSRFFNNR</sequence>
<dbReference type="EMBL" id="CAJVPQ010003106">
    <property type="protein sequence ID" value="CAG8618214.1"/>
    <property type="molecule type" value="Genomic_DNA"/>
</dbReference>
<dbReference type="InterPro" id="IPR043502">
    <property type="entry name" value="DNA/RNA_pol_sf"/>
</dbReference>
<dbReference type="Gene3D" id="3.10.10.10">
    <property type="entry name" value="HIV Type 1 Reverse Transcriptase, subunit A, domain 1"/>
    <property type="match status" value="1"/>
</dbReference>
<dbReference type="Proteomes" id="UP000789570">
    <property type="component" value="Unassembled WGS sequence"/>
</dbReference>
<evidence type="ECO:0000313" key="2">
    <source>
        <dbReference type="Proteomes" id="UP000789570"/>
    </source>
</evidence>
<dbReference type="InterPro" id="IPR021109">
    <property type="entry name" value="Peptidase_aspartic_dom_sf"/>
</dbReference>
<keyword evidence="2" id="KW-1185">Reference proteome</keyword>
<organism evidence="1 2">
    <name type="scientific">Funneliformis caledonium</name>
    <dbReference type="NCBI Taxonomy" id="1117310"/>
    <lineage>
        <taxon>Eukaryota</taxon>
        <taxon>Fungi</taxon>
        <taxon>Fungi incertae sedis</taxon>
        <taxon>Mucoromycota</taxon>
        <taxon>Glomeromycotina</taxon>
        <taxon>Glomeromycetes</taxon>
        <taxon>Glomerales</taxon>
        <taxon>Glomeraceae</taxon>
        <taxon>Funneliformis</taxon>
    </lineage>
</organism>
<dbReference type="SUPFAM" id="SSF56672">
    <property type="entry name" value="DNA/RNA polymerases"/>
    <property type="match status" value="1"/>
</dbReference>
<proteinExistence type="predicted"/>
<gene>
    <name evidence="1" type="ORF">FCALED_LOCUS9419</name>
</gene>
<accession>A0A9N9CWF1</accession>
<reference evidence="1" key="1">
    <citation type="submission" date="2021-06" db="EMBL/GenBank/DDBJ databases">
        <authorList>
            <person name="Kallberg Y."/>
            <person name="Tangrot J."/>
            <person name="Rosling A."/>
        </authorList>
    </citation>
    <scope>NUCLEOTIDE SEQUENCE</scope>
    <source>
        <strain evidence="1">UK204</strain>
    </source>
</reference>
<dbReference type="OrthoDB" id="2446998at2759"/>